<feature type="non-terminal residue" evidence="1">
    <location>
        <position position="1"/>
    </location>
</feature>
<reference evidence="2" key="1">
    <citation type="submission" date="2012-11" db="EMBL/GenBank/DDBJ databases">
        <authorList>
            <person name="Lucero-Rivera Y.E."/>
            <person name="Tovar-Ramirez D."/>
        </authorList>
    </citation>
    <scope>NUCLEOTIDE SEQUENCE [LARGE SCALE GENOMIC DNA]</scope>
    <source>
        <strain evidence="2">Araruama</strain>
    </source>
</reference>
<name>A0A1V1NUF3_9BACT</name>
<gene>
    <name evidence="1" type="ORF">OMM_13088</name>
</gene>
<protein>
    <submittedName>
        <fullName evidence="1">Uncharacterized protein</fullName>
    </submittedName>
</protein>
<comment type="caution">
    <text evidence="1">The sequence shown here is derived from an EMBL/GenBank/DDBJ whole genome shotgun (WGS) entry which is preliminary data.</text>
</comment>
<evidence type="ECO:0000313" key="1">
    <source>
        <dbReference type="EMBL" id="ETR66219.1"/>
    </source>
</evidence>
<organism evidence="1 2">
    <name type="scientific">Candidatus Magnetoglobus multicellularis str. Araruama</name>
    <dbReference type="NCBI Taxonomy" id="890399"/>
    <lineage>
        <taxon>Bacteria</taxon>
        <taxon>Pseudomonadati</taxon>
        <taxon>Thermodesulfobacteriota</taxon>
        <taxon>Desulfobacteria</taxon>
        <taxon>Desulfobacterales</taxon>
        <taxon>Desulfobacteraceae</taxon>
        <taxon>Candidatus Magnetoglobus</taxon>
    </lineage>
</organism>
<evidence type="ECO:0000313" key="2">
    <source>
        <dbReference type="Proteomes" id="UP000189670"/>
    </source>
</evidence>
<dbReference type="AlphaFoldDB" id="A0A1V1NUF3"/>
<dbReference type="Proteomes" id="UP000189670">
    <property type="component" value="Unassembled WGS sequence"/>
</dbReference>
<dbReference type="EMBL" id="ATBP01002146">
    <property type="protein sequence ID" value="ETR66219.1"/>
    <property type="molecule type" value="Genomic_DNA"/>
</dbReference>
<proteinExistence type="predicted"/>
<sequence length="368" mass="43084">KRIIKAFQNFKEQDLEDILWLIINKKDIVKNIIDDIKKRLAFYVPHIPSSRVELVSELPQKDSSDKNAILLFGSSDLISKAIVFNIDYRQNPTDGWDWCKLAKYCSNHKVNIEESKLRFINYISILKKEAFDKTYIFGTGPTLEKAINHDWSDGYRIVCNTIVRDSVLWNHIKPHFIVAGDAIYHFGHTNFAKQFRQDLAKRLNETETFFLYPDLFDVIVQRELSQFSNKLIPIPEEYYEKIHTDLTRQFIIPGLNNVLASLLLPLACTLSKQIFLWGFDGRAPGDQLFWKNSEKHTYPHLIPELQKAHPAFFEHYVPQKDSNHYIKLAFGELLDQLLINAENEGFTFTMMHKSWTATLQKRFTKKIN</sequence>
<accession>A0A1V1NUF3</accession>